<accession>A0A6C0U2M7</accession>
<keyword evidence="17" id="KW-1185">Reference proteome</keyword>
<evidence type="ECO:0000313" key="17">
    <source>
        <dbReference type="Proteomes" id="UP000477680"/>
    </source>
</evidence>
<evidence type="ECO:0000256" key="2">
    <source>
        <dbReference type="ARBA" id="ARBA00022448"/>
    </source>
</evidence>
<evidence type="ECO:0000313" key="16">
    <source>
        <dbReference type="EMBL" id="QIB66341.1"/>
    </source>
</evidence>
<dbReference type="InterPro" id="IPR039426">
    <property type="entry name" value="TonB-dep_rcpt-like"/>
</dbReference>
<evidence type="ECO:0000256" key="8">
    <source>
        <dbReference type="ARBA" id="ARBA00023077"/>
    </source>
</evidence>
<name>A0A6C0U2M7_9GAMM</name>
<comment type="similarity">
    <text evidence="11 12">Belongs to the TonB-dependent receptor family.</text>
</comment>
<dbReference type="Pfam" id="PF07715">
    <property type="entry name" value="Plug"/>
    <property type="match status" value="1"/>
</dbReference>
<evidence type="ECO:0000256" key="9">
    <source>
        <dbReference type="ARBA" id="ARBA00023136"/>
    </source>
</evidence>
<feature type="chain" id="PRO_5025527666" evidence="13">
    <location>
        <begin position="23"/>
        <end position="735"/>
    </location>
</feature>
<evidence type="ECO:0000256" key="1">
    <source>
        <dbReference type="ARBA" id="ARBA00004571"/>
    </source>
</evidence>
<proteinExistence type="inferred from homology"/>
<reference evidence="16 17" key="1">
    <citation type="submission" date="2020-02" db="EMBL/GenBank/DDBJ databases">
        <title>Genome sequencing for Kineobactrum sp. M2.</title>
        <authorList>
            <person name="Park S.-J."/>
        </authorList>
    </citation>
    <scope>NUCLEOTIDE SEQUENCE [LARGE SCALE GENOMIC DNA]</scope>
    <source>
        <strain evidence="16 17">M2</strain>
    </source>
</reference>
<keyword evidence="2 11" id="KW-0813">Transport</keyword>
<evidence type="ECO:0000256" key="6">
    <source>
        <dbReference type="ARBA" id="ARBA00023004"/>
    </source>
</evidence>
<keyword evidence="16" id="KW-0675">Receptor</keyword>
<dbReference type="AlphaFoldDB" id="A0A6C0U2M7"/>
<keyword evidence="10 11" id="KW-0998">Cell outer membrane</keyword>
<dbReference type="RefSeq" id="WP_163495775.1">
    <property type="nucleotide sequence ID" value="NZ_CP048711.1"/>
</dbReference>
<evidence type="ECO:0000256" key="11">
    <source>
        <dbReference type="PROSITE-ProRule" id="PRU01360"/>
    </source>
</evidence>
<keyword evidence="3 11" id="KW-1134">Transmembrane beta strand</keyword>
<gene>
    <name evidence="16" type="ORF">G3T16_13935</name>
</gene>
<keyword evidence="6" id="KW-0408">Iron</keyword>
<keyword evidence="7" id="KW-0406">Ion transport</keyword>
<dbReference type="Gene3D" id="2.40.170.20">
    <property type="entry name" value="TonB-dependent receptor, beta-barrel domain"/>
    <property type="match status" value="1"/>
</dbReference>
<dbReference type="GO" id="GO:0009279">
    <property type="term" value="C:cell outer membrane"/>
    <property type="evidence" value="ECO:0007669"/>
    <property type="project" value="UniProtKB-SubCell"/>
</dbReference>
<keyword evidence="8 12" id="KW-0798">TonB box</keyword>
<keyword evidence="9 11" id="KW-0472">Membrane</keyword>
<dbReference type="KEGG" id="kim:G3T16_13935"/>
<organism evidence="16 17">
    <name type="scientific">Kineobactrum salinum</name>
    <dbReference type="NCBI Taxonomy" id="2708301"/>
    <lineage>
        <taxon>Bacteria</taxon>
        <taxon>Pseudomonadati</taxon>
        <taxon>Pseudomonadota</taxon>
        <taxon>Gammaproteobacteria</taxon>
        <taxon>Cellvibrionales</taxon>
        <taxon>Halieaceae</taxon>
        <taxon>Kineobactrum</taxon>
    </lineage>
</organism>
<protein>
    <submittedName>
        <fullName evidence="16">TonB-dependent receptor</fullName>
    </submittedName>
</protein>
<feature type="domain" description="TonB-dependent receptor-like beta-barrel" evidence="14">
    <location>
        <begin position="281"/>
        <end position="699"/>
    </location>
</feature>
<evidence type="ECO:0000256" key="3">
    <source>
        <dbReference type="ARBA" id="ARBA00022452"/>
    </source>
</evidence>
<dbReference type="GO" id="GO:0006826">
    <property type="term" value="P:iron ion transport"/>
    <property type="evidence" value="ECO:0007669"/>
    <property type="project" value="UniProtKB-KW"/>
</dbReference>
<dbReference type="InterPro" id="IPR036942">
    <property type="entry name" value="Beta-barrel_TonB_sf"/>
</dbReference>
<dbReference type="PANTHER" id="PTHR32552:SF81">
    <property type="entry name" value="TONB-DEPENDENT OUTER MEMBRANE RECEPTOR"/>
    <property type="match status" value="1"/>
</dbReference>
<sequence length="735" mass="80392">MTSTVLAMSGATLSGLAVPAGAQALLEEVVVTAQKREQNLQDVGVAVTALSGDQMDALGYTSSTDIVDMTPGMQLVAPNGGSSTFFTIRGVTQNDFTDHQESPVATYIDGAYISQMSAGNFLLFDMDRVEVLRGPQGTLFGRNATGGLVHFITRKPEQEFDARLDLGYGAYNEVNLEGAVGGALSETVSVRAAAAYNRHDGVIENRLGKDIGNGNDYAGRVQLLFEPGDDFSALLSVRAAKSDIRAGAYQHKVTVANDAGLGVFVGPDEDVYGTCAGCDMNGYRDTDDDRHAGDYDFVGFNDIETWGATTTLEWHLDHVTLTSVTDYFELSKDYKEDSDSSPFPLHEFSLQSDVEQFSQEFRANMEGDDYRLLGGLYYLQIDGDYISGIDLPMDGIAIDNPYTLDTESWSIFGQAEYDLSSAFTLIGGLRWTEDRKEIDFASNLLAYNDGSPIMELARFNDDLSPFAVVDKGTWSAKVELDWHATEDTLVYVSWNRGTKGGGANAPLDVSGLLDPATGELDYARMAFQDETIDAYEVGIKTDFFDGAMRVNSAAFYYDYSDYQAFNFQGLTTFIVNTDARIYGLDLELMASPLPGMDIMLGASVLEAEAFDVPLPTQAADRDIALSPDINLNGMIRYEWPSFGGGTMAVQADFKYLSSQYFSISNAPVTRQGGYTVLNGRVSYTSPDEHWRFAAFGKNLTDKDYDIIGFDVASSGYTERFPGNPIWWGISASYRY</sequence>
<dbReference type="EMBL" id="CP048711">
    <property type="protein sequence ID" value="QIB66341.1"/>
    <property type="molecule type" value="Genomic_DNA"/>
</dbReference>
<evidence type="ECO:0000256" key="10">
    <source>
        <dbReference type="ARBA" id="ARBA00023237"/>
    </source>
</evidence>
<evidence type="ECO:0000256" key="7">
    <source>
        <dbReference type="ARBA" id="ARBA00023065"/>
    </source>
</evidence>
<evidence type="ECO:0000256" key="4">
    <source>
        <dbReference type="ARBA" id="ARBA00022496"/>
    </source>
</evidence>
<dbReference type="Proteomes" id="UP000477680">
    <property type="component" value="Chromosome"/>
</dbReference>
<dbReference type="Pfam" id="PF00593">
    <property type="entry name" value="TonB_dep_Rec_b-barrel"/>
    <property type="match status" value="1"/>
</dbReference>
<dbReference type="InterPro" id="IPR000531">
    <property type="entry name" value="Beta-barrel_TonB"/>
</dbReference>
<dbReference type="SUPFAM" id="SSF56935">
    <property type="entry name" value="Porins"/>
    <property type="match status" value="1"/>
</dbReference>
<evidence type="ECO:0000256" key="5">
    <source>
        <dbReference type="ARBA" id="ARBA00022692"/>
    </source>
</evidence>
<evidence type="ECO:0000256" key="12">
    <source>
        <dbReference type="RuleBase" id="RU003357"/>
    </source>
</evidence>
<feature type="domain" description="TonB-dependent receptor plug" evidence="15">
    <location>
        <begin position="40"/>
        <end position="147"/>
    </location>
</feature>
<keyword evidence="13" id="KW-0732">Signal</keyword>
<dbReference type="PROSITE" id="PS52016">
    <property type="entry name" value="TONB_DEPENDENT_REC_3"/>
    <property type="match status" value="1"/>
</dbReference>
<feature type="signal peptide" evidence="13">
    <location>
        <begin position="1"/>
        <end position="22"/>
    </location>
</feature>
<dbReference type="InterPro" id="IPR012910">
    <property type="entry name" value="Plug_dom"/>
</dbReference>
<evidence type="ECO:0000259" key="15">
    <source>
        <dbReference type="Pfam" id="PF07715"/>
    </source>
</evidence>
<keyword evidence="5 11" id="KW-0812">Transmembrane</keyword>
<dbReference type="PANTHER" id="PTHR32552">
    <property type="entry name" value="FERRICHROME IRON RECEPTOR-RELATED"/>
    <property type="match status" value="1"/>
</dbReference>
<comment type="subcellular location">
    <subcellularLocation>
        <location evidence="1 11">Cell outer membrane</location>
        <topology evidence="1 11">Multi-pass membrane protein</topology>
    </subcellularLocation>
</comment>
<evidence type="ECO:0000259" key="14">
    <source>
        <dbReference type="Pfam" id="PF00593"/>
    </source>
</evidence>
<evidence type="ECO:0000256" key="13">
    <source>
        <dbReference type="SAM" id="SignalP"/>
    </source>
</evidence>
<keyword evidence="4" id="KW-0410">Iron transport</keyword>